<protein>
    <submittedName>
        <fullName evidence="2">Uncharacterized protein</fullName>
    </submittedName>
</protein>
<dbReference type="EMBL" id="NBII01000006">
    <property type="protein sequence ID" value="PAV17870.1"/>
    <property type="molecule type" value="Genomic_DNA"/>
</dbReference>
<feature type="region of interest" description="Disordered" evidence="1">
    <location>
        <begin position="1"/>
        <end position="81"/>
    </location>
</feature>
<dbReference type="STRING" id="2282107.A0A286UE56"/>
<feature type="compositionally biased region" description="Basic and acidic residues" evidence="1">
    <location>
        <begin position="71"/>
        <end position="81"/>
    </location>
</feature>
<name>A0A286UE56_9AGAM</name>
<evidence type="ECO:0000313" key="2">
    <source>
        <dbReference type="EMBL" id="PAV17870.1"/>
    </source>
</evidence>
<dbReference type="OrthoDB" id="5397701at2759"/>
<dbReference type="AlphaFoldDB" id="A0A286UE56"/>
<comment type="caution">
    <text evidence="2">The sequence shown here is derived from an EMBL/GenBank/DDBJ whole genome shotgun (WGS) entry which is preliminary data.</text>
</comment>
<sequence length="372" mass="41263">MTEKHSITTTTAATSTTRGSATKPKERVSQGKDKNAHDHGKKPHSQATRAKTAATPSVDSSNAPKAPVESTPRRYTREEVKSKVTESYFDPINSITLVTPLKLCPQIRLNVTRGILKAGPNQLYSLEKRNLLSLRRTLHILVSAQKQTLVRPAHLPRIVPDLSAQTLLKLRTSGLNAINHKYLSSAATIRNSTNGNAEPSTSYPAEKDETHPSLFYHIFEDDRNFGHVPVFALSFCETRPSSIRSPSVLGLLPASEDSGLGNFITNDAFIRLLHKSIKEALVQDDIWVNHAIQTQSGWMHIFDQRNPPPLGRIPDVDDILASVRVEEGRMLPETYEPMPSYRLVTSDGVCQLTETLLEKVKAAVIEEENKLL</sequence>
<dbReference type="InParanoid" id="A0A286UE56"/>
<proteinExistence type="predicted"/>
<keyword evidence="3" id="KW-1185">Reference proteome</keyword>
<feature type="compositionally biased region" description="Polar residues" evidence="1">
    <location>
        <begin position="45"/>
        <end position="63"/>
    </location>
</feature>
<reference evidence="2 3" key="1">
    <citation type="journal article" date="2017" name="Mol. Ecol.">
        <title>Comparative and population genomic landscape of Phellinus noxius: A hypervariable fungus causing root rot in trees.</title>
        <authorList>
            <person name="Chung C.L."/>
            <person name="Lee T.J."/>
            <person name="Akiba M."/>
            <person name="Lee H.H."/>
            <person name="Kuo T.H."/>
            <person name="Liu D."/>
            <person name="Ke H.M."/>
            <person name="Yokoi T."/>
            <person name="Roa M.B."/>
            <person name="Lu M.J."/>
            <person name="Chang Y.Y."/>
            <person name="Ann P.J."/>
            <person name="Tsai J.N."/>
            <person name="Chen C.Y."/>
            <person name="Tzean S.S."/>
            <person name="Ota Y."/>
            <person name="Hattori T."/>
            <person name="Sahashi N."/>
            <person name="Liou R.F."/>
            <person name="Kikuchi T."/>
            <person name="Tsai I.J."/>
        </authorList>
    </citation>
    <scope>NUCLEOTIDE SEQUENCE [LARGE SCALE GENOMIC DNA]</scope>
    <source>
        <strain evidence="2 3">FFPRI411160</strain>
    </source>
</reference>
<dbReference type="Proteomes" id="UP000217199">
    <property type="component" value="Unassembled WGS sequence"/>
</dbReference>
<evidence type="ECO:0000256" key="1">
    <source>
        <dbReference type="SAM" id="MobiDB-lite"/>
    </source>
</evidence>
<feature type="compositionally biased region" description="Low complexity" evidence="1">
    <location>
        <begin position="7"/>
        <end position="22"/>
    </location>
</feature>
<dbReference type="PANTHER" id="PTHR37331:SF1">
    <property type="entry name" value="YALI0F11671P"/>
    <property type="match status" value="1"/>
</dbReference>
<gene>
    <name evidence="2" type="ORF">PNOK_0635600</name>
</gene>
<accession>A0A286UE56</accession>
<organism evidence="2 3">
    <name type="scientific">Pyrrhoderma noxium</name>
    <dbReference type="NCBI Taxonomy" id="2282107"/>
    <lineage>
        <taxon>Eukaryota</taxon>
        <taxon>Fungi</taxon>
        <taxon>Dikarya</taxon>
        <taxon>Basidiomycota</taxon>
        <taxon>Agaricomycotina</taxon>
        <taxon>Agaricomycetes</taxon>
        <taxon>Hymenochaetales</taxon>
        <taxon>Hymenochaetaceae</taxon>
        <taxon>Pyrrhoderma</taxon>
    </lineage>
</organism>
<evidence type="ECO:0000313" key="3">
    <source>
        <dbReference type="Proteomes" id="UP000217199"/>
    </source>
</evidence>
<dbReference type="PANTHER" id="PTHR37331">
    <property type="entry name" value="YALI0F11671P"/>
    <property type="match status" value="1"/>
</dbReference>
<feature type="compositionally biased region" description="Basic and acidic residues" evidence="1">
    <location>
        <begin position="23"/>
        <end position="38"/>
    </location>
</feature>